<accession>A0ABT4MBB1</accession>
<dbReference type="PANTHER" id="PTHR38011">
    <property type="entry name" value="DIHYDROFOLATE REDUCTASE FAMILY PROTEIN (AFU_ORTHOLOGUE AFUA_8G06820)"/>
    <property type="match status" value="1"/>
</dbReference>
<keyword evidence="3" id="KW-1185">Reference proteome</keyword>
<sequence length="183" mass="20493">MRKLMITQNITVDGVIEATDDWFSSVGEDPDLDAALVAQREESDGFLVGRVTFEGMRDYWAPKIDDTTGVTDHLNRVAKYVVSSTLEDPGWVNTTVLSGPLLEDITRIKEMNGSDIVCTGSITLCRDLIALDLVDEYRLFQFPYARGRGERLFDGTPSQQLRLAECTAFSSGATLMRYEVLRR</sequence>
<dbReference type="PANTHER" id="PTHR38011:SF11">
    <property type="entry name" value="2,5-DIAMINO-6-RIBOSYLAMINO-4(3H)-PYRIMIDINONE 5'-PHOSPHATE REDUCTASE"/>
    <property type="match status" value="1"/>
</dbReference>
<dbReference type="Pfam" id="PF01872">
    <property type="entry name" value="RibD_C"/>
    <property type="match status" value="1"/>
</dbReference>
<evidence type="ECO:0000313" key="2">
    <source>
        <dbReference type="EMBL" id="MCZ4518264.1"/>
    </source>
</evidence>
<dbReference type="InterPro" id="IPR002734">
    <property type="entry name" value="RibDG_C"/>
</dbReference>
<dbReference type="RefSeq" id="WP_269602943.1">
    <property type="nucleotide sequence ID" value="NZ_JAPWIJ010000002.1"/>
</dbReference>
<dbReference type="SUPFAM" id="SSF53597">
    <property type="entry name" value="Dihydrofolate reductase-like"/>
    <property type="match status" value="1"/>
</dbReference>
<proteinExistence type="predicted"/>
<dbReference type="EMBL" id="JAPWIJ010000002">
    <property type="protein sequence ID" value="MCZ4518264.1"/>
    <property type="molecule type" value="Genomic_DNA"/>
</dbReference>
<dbReference type="Gene3D" id="3.40.430.10">
    <property type="entry name" value="Dihydrofolate Reductase, subunit A"/>
    <property type="match status" value="1"/>
</dbReference>
<reference evidence="2" key="1">
    <citation type="submission" date="2022-12" db="EMBL/GenBank/DDBJ databases">
        <authorList>
            <person name="Krivoruchko A.V."/>
            <person name="Elkin A."/>
        </authorList>
    </citation>
    <scope>NUCLEOTIDE SEQUENCE</scope>
    <source>
        <strain evidence="2">IEGM 1391</strain>
    </source>
</reference>
<feature type="domain" description="Bacterial bifunctional deaminase-reductase C-terminal" evidence="1">
    <location>
        <begin position="2"/>
        <end position="174"/>
    </location>
</feature>
<protein>
    <submittedName>
        <fullName evidence="2">Dihydrofolate reductase family protein</fullName>
    </submittedName>
</protein>
<dbReference type="InterPro" id="IPR050765">
    <property type="entry name" value="Riboflavin_Biosynth_HTPR"/>
</dbReference>
<name>A0ABT4MBB1_9NOCA</name>
<comment type="caution">
    <text evidence="2">The sequence shown here is derived from an EMBL/GenBank/DDBJ whole genome shotgun (WGS) entry which is preliminary data.</text>
</comment>
<gene>
    <name evidence="2" type="ORF">O4220_07015</name>
</gene>
<evidence type="ECO:0000313" key="3">
    <source>
        <dbReference type="Proteomes" id="UP001081071"/>
    </source>
</evidence>
<dbReference type="InterPro" id="IPR024072">
    <property type="entry name" value="DHFR-like_dom_sf"/>
</dbReference>
<organism evidence="2 3">
    <name type="scientific">Rhodococcus ruber</name>
    <dbReference type="NCBI Taxonomy" id="1830"/>
    <lineage>
        <taxon>Bacteria</taxon>
        <taxon>Bacillati</taxon>
        <taxon>Actinomycetota</taxon>
        <taxon>Actinomycetes</taxon>
        <taxon>Mycobacteriales</taxon>
        <taxon>Nocardiaceae</taxon>
        <taxon>Rhodococcus</taxon>
    </lineage>
</organism>
<evidence type="ECO:0000259" key="1">
    <source>
        <dbReference type="Pfam" id="PF01872"/>
    </source>
</evidence>
<dbReference type="Proteomes" id="UP001081071">
    <property type="component" value="Unassembled WGS sequence"/>
</dbReference>